<feature type="compositionally biased region" description="Gly residues" evidence="1">
    <location>
        <begin position="63"/>
        <end position="72"/>
    </location>
</feature>
<feature type="compositionally biased region" description="Pro residues" evidence="1">
    <location>
        <begin position="46"/>
        <end position="58"/>
    </location>
</feature>
<evidence type="ECO:0000256" key="1">
    <source>
        <dbReference type="SAM" id="MobiDB-lite"/>
    </source>
</evidence>
<gene>
    <name evidence="2" type="ORF">QO011_004516</name>
</gene>
<dbReference type="RefSeq" id="WP_307276728.1">
    <property type="nucleotide sequence ID" value="NZ_JAUSVX010000009.1"/>
</dbReference>
<evidence type="ECO:0000313" key="2">
    <source>
        <dbReference type="EMBL" id="MDQ0471491.1"/>
    </source>
</evidence>
<comment type="caution">
    <text evidence="2">The sequence shown here is derived from an EMBL/GenBank/DDBJ whole genome shotgun (WGS) entry which is preliminary data.</text>
</comment>
<protein>
    <submittedName>
        <fullName evidence="2">Uncharacterized protein YidB (DUF937 family)</fullName>
    </submittedName>
</protein>
<dbReference type="EMBL" id="JAUSVX010000009">
    <property type="protein sequence ID" value="MDQ0471491.1"/>
    <property type="molecule type" value="Genomic_DNA"/>
</dbReference>
<name>A0ABU0JB44_9HYPH</name>
<evidence type="ECO:0000313" key="3">
    <source>
        <dbReference type="Proteomes" id="UP001242480"/>
    </source>
</evidence>
<keyword evidence="3" id="KW-1185">Reference proteome</keyword>
<dbReference type="SUPFAM" id="SSF140804">
    <property type="entry name" value="YidB-like"/>
    <property type="match status" value="1"/>
</dbReference>
<sequence>MGLFDDALKNAVPDGNLTKPLIIAAGALILGKMLSGRSAPQEAQPAPQPVPQAPPPGAAPAGDDGGLLGGLGGLLGKLQQGGLADAANSWVGTGQNQPVQPGQLGQALGQSTISDLAKQAGISEQDLLNGLSQVLPGLIDKLTPNGRVPTHSELGSF</sequence>
<dbReference type="Gene3D" id="1.10.10.690">
    <property type="entry name" value="YidB-like"/>
    <property type="match status" value="1"/>
</dbReference>
<dbReference type="InterPro" id="IPR045372">
    <property type="entry name" value="YidB"/>
</dbReference>
<dbReference type="Pfam" id="PF20159">
    <property type="entry name" value="YidB"/>
    <property type="match status" value="1"/>
</dbReference>
<dbReference type="InterPro" id="IPR027405">
    <property type="entry name" value="YidB-like"/>
</dbReference>
<reference evidence="2 3" key="1">
    <citation type="submission" date="2023-07" db="EMBL/GenBank/DDBJ databases">
        <title>Genomic Encyclopedia of Type Strains, Phase IV (KMG-IV): sequencing the most valuable type-strain genomes for metagenomic binning, comparative biology and taxonomic classification.</title>
        <authorList>
            <person name="Goeker M."/>
        </authorList>
    </citation>
    <scope>NUCLEOTIDE SEQUENCE [LARGE SCALE GENOMIC DNA]</scope>
    <source>
        <strain evidence="2 3">DSM 19619</strain>
    </source>
</reference>
<dbReference type="Proteomes" id="UP001242480">
    <property type="component" value="Unassembled WGS sequence"/>
</dbReference>
<organism evidence="2 3">
    <name type="scientific">Labrys wisconsinensis</name>
    <dbReference type="NCBI Taxonomy" id="425677"/>
    <lineage>
        <taxon>Bacteria</taxon>
        <taxon>Pseudomonadati</taxon>
        <taxon>Pseudomonadota</taxon>
        <taxon>Alphaproteobacteria</taxon>
        <taxon>Hyphomicrobiales</taxon>
        <taxon>Xanthobacteraceae</taxon>
        <taxon>Labrys</taxon>
    </lineage>
</organism>
<proteinExistence type="predicted"/>
<feature type="region of interest" description="Disordered" evidence="1">
    <location>
        <begin position="36"/>
        <end position="72"/>
    </location>
</feature>
<accession>A0ABU0JB44</accession>